<feature type="binding site" evidence="5">
    <location>
        <position position="85"/>
    </location>
    <ligand>
        <name>ATP</name>
        <dbReference type="ChEBI" id="CHEBI:30616"/>
    </ligand>
</feature>
<comment type="similarity">
    <text evidence="1">Belongs to the heat shock protein 90 family.</text>
</comment>
<dbReference type="SUPFAM" id="SSF55874">
    <property type="entry name" value="ATPase domain of HSP90 chaperone/DNA topoisomerase II/histidine kinase"/>
    <property type="match status" value="1"/>
</dbReference>
<sequence length="688" mass="79885">MEEEVETYQFHPYVQHLVSQISNASSFFSHKDKEVFLFELIGRSYRDLDSMLCENLSDKFEHTNASMLCIDITPDKTNNSLTISDNGIGMTKAELVNMGTMARSVTKEFMEAYLAAGIIDGNMSRQSVTKEFMEAYLAAGIIDGNMSRQFGVGIYCAFLVAKKLIVRTKHKSDEQYVWESQAGDSFTLTRGSREPLATGTTITLYLKEKELEYLEERRLKDLIYKHPKFISHRIFLKYHKTFGEEHMYEMFEQQRAFWMRKPEEITEEEYAAFYKSSLTNNREEYLAVKHFGVAVEKNSGRNSGLLKFKALLFVPKRAPSDSFDAKKVNNIKLYVRRVLIMESCEELIPQYLSFVEGVVDCEDLPLNICGETLKENRIIDWMVIRKNLVNKCLELFSEIAKDKEYYTIFYEAFSKNLKLGMHEDSQNRTKLAELLRYPSTKSGDELTSLKDYVSRMEEGQHYIYYSTRDMRKKVEEDGRVKVLKQLGVEFLFMSMFDQYFVVGLLKQFEGKEFFSLDEIDEFTTGHSETVSLCFSTGVRLRTSDPPLSHRRWEPLRHWGNDDEIDECSSDDHLNEFEWKKQRKNEELKAQFENLCRVIKDFLGDEVEKVVVADRFMDSPCCLVTPEHGWSANKRMKPTMEICPEHPLVRHMCSSAKSLKDKVLTYFENCTCSCPIQGGIHSFGRMGGV</sequence>
<evidence type="ECO:0000313" key="8">
    <source>
        <dbReference type="Proteomes" id="UP001152523"/>
    </source>
</evidence>
<evidence type="ECO:0000313" key="7">
    <source>
        <dbReference type="EMBL" id="CAH9138860.1"/>
    </source>
</evidence>
<dbReference type="InterPro" id="IPR001404">
    <property type="entry name" value="Hsp90_fam"/>
</dbReference>
<dbReference type="InterPro" id="IPR037196">
    <property type="entry name" value="HSP90_C"/>
</dbReference>
<evidence type="ECO:0000256" key="3">
    <source>
        <dbReference type="ARBA" id="ARBA00022840"/>
    </source>
</evidence>
<feature type="binding site" evidence="5">
    <location>
        <position position="200"/>
    </location>
    <ligand>
        <name>ATP</name>
        <dbReference type="ChEBI" id="CHEBI:30616"/>
    </ligand>
</feature>
<reference evidence="7" key="1">
    <citation type="submission" date="2022-07" db="EMBL/GenBank/DDBJ databases">
        <authorList>
            <person name="Macas J."/>
            <person name="Novak P."/>
            <person name="Neumann P."/>
        </authorList>
    </citation>
    <scope>NUCLEOTIDE SEQUENCE</scope>
</reference>
<gene>
    <name evidence="6" type="ORF">CEPIT_LOCUS10266</name>
    <name evidence="7" type="ORF">CEPIT_LOCUS37139</name>
</gene>
<dbReference type="EMBL" id="CAMAPF010000059">
    <property type="protein sequence ID" value="CAH9087889.1"/>
    <property type="molecule type" value="Genomic_DNA"/>
</dbReference>
<dbReference type="Gene3D" id="3.40.50.11260">
    <property type="match status" value="1"/>
</dbReference>
<dbReference type="EMBL" id="CAMAPF010001012">
    <property type="protein sequence ID" value="CAH9138860.1"/>
    <property type="molecule type" value="Genomic_DNA"/>
</dbReference>
<dbReference type="Gene3D" id="3.30.565.10">
    <property type="entry name" value="Histidine kinase-like ATPase, C-terminal domain"/>
    <property type="match status" value="1"/>
</dbReference>
<dbReference type="Proteomes" id="UP001152523">
    <property type="component" value="Unassembled WGS sequence"/>
</dbReference>
<dbReference type="PIRSF" id="PIRSF002583">
    <property type="entry name" value="Hsp90"/>
    <property type="match status" value="1"/>
</dbReference>
<feature type="binding site" evidence="5">
    <location>
        <position position="90"/>
    </location>
    <ligand>
        <name>ATP</name>
        <dbReference type="ChEBI" id="CHEBI:30616"/>
    </ligand>
</feature>
<dbReference type="PANTHER" id="PTHR11528">
    <property type="entry name" value="HEAT SHOCK PROTEIN 90 FAMILY MEMBER"/>
    <property type="match status" value="1"/>
</dbReference>
<dbReference type="FunFam" id="3.30.230.80:FF:000001">
    <property type="entry name" value="Heat shock protein 90 alpha"/>
    <property type="match status" value="1"/>
</dbReference>
<keyword evidence="3 5" id="KW-0067">ATP-binding</keyword>
<keyword evidence="8" id="KW-1185">Reference proteome</keyword>
<organism evidence="7 8">
    <name type="scientific">Cuscuta epithymum</name>
    <dbReference type="NCBI Taxonomy" id="186058"/>
    <lineage>
        <taxon>Eukaryota</taxon>
        <taxon>Viridiplantae</taxon>
        <taxon>Streptophyta</taxon>
        <taxon>Embryophyta</taxon>
        <taxon>Tracheophyta</taxon>
        <taxon>Spermatophyta</taxon>
        <taxon>Magnoliopsida</taxon>
        <taxon>eudicotyledons</taxon>
        <taxon>Gunneridae</taxon>
        <taxon>Pentapetalae</taxon>
        <taxon>asterids</taxon>
        <taxon>lamiids</taxon>
        <taxon>Solanales</taxon>
        <taxon>Convolvulaceae</taxon>
        <taxon>Cuscuteae</taxon>
        <taxon>Cuscuta</taxon>
        <taxon>Cuscuta subgen. Cuscuta</taxon>
    </lineage>
</organism>
<evidence type="ECO:0000313" key="6">
    <source>
        <dbReference type="EMBL" id="CAH9087889.1"/>
    </source>
</evidence>
<evidence type="ECO:0000256" key="2">
    <source>
        <dbReference type="ARBA" id="ARBA00022741"/>
    </source>
</evidence>
<evidence type="ECO:0000256" key="4">
    <source>
        <dbReference type="ARBA" id="ARBA00023186"/>
    </source>
</evidence>
<protein>
    <recommendedName>
        <fullName evidence="9">Heat shock protein 90</fullName>
    </recommendedName>
</protein>
<dbReference type="GO" id="GO:0140662">
    <property type="term" value="F:ATP-dependent protein folding chaperone"/>
    <property type="evidence" value="ECO:0007669"/>
    <property type="project" value="InterPro"/>
</dbReference>
<feature type="binding site" evidence="5">
    <location>
        <position position="39"/>
    </location>
    <ligand>
        <name>ATP</name>
        <dbReference type="ChEBI" id="CHEBI:30616"/>
    </ligand>
</feature>
<comment type="caution">
    <text evidence="7">The sequence shown here is derived from an EMBL/GenBank/DDBJ whole genome shotgun (WGS) entry which is preliminary data.</text>
</comment>
<dbReference type="AlphaFoldDB" id="A0AAV0FUH1"/>
<dbReference type="Gene3D" id="3.30.230.80">
    <property type="match status" value="1"/>
</dbReference>
<accession>A0AAV0FUH1</accession>
<dbReference type="GO" id="GO:0051082">
    <property type="term" value="F:unfolded protein binding"/>
    <property type="evidence" value="ECO:0007669"/>
    <property type="project" value="InterPro"/>
</dbReference>
<dbReference type="Gene3D" id="1.20.120.790">
    <property type="entry name" value="Heat shock protein 90, C-terminal domain"/>
    <property type="match status" value="1"/>
</dbReference>
<keyword evidence="2 5" id="KW-0547">Nucleotide-binding</keyword>
<dbReference type="InterPro" id="IPR020568">
    <property type="entry name" value="Ribosomal_Su5_D2-typ_SF"/>
</dbReference>
<dbReference type="Pfam" id="PF00183">
    <property type="entry name" value="HSP90"/>
    <property type="match status" value="2"/>
</dbReference>
<proteinExistence type="inferred from homology"/>
<evidence type="ECO:0008006" key="9">
    <source>
        <dbReference type="Google" id="ProtNLM"/>
    </source>
</evidence>
<evidence type="ECO:0000256" key="5">
    <source>
        <dbReference type="PIRSR" id="PIRSR002583-1"/>
    </source>
</evidence>
<dbReference type="PRINTS" id="PR00775">
    <property type="entry name" value="HEATSHOCK90"/>
</dbReference>
<dbReference type="SUPFAM" id="SSF54211">
    <property type="entry name" value="Ribosomal protein S5 domain 2-like"/>
    <property type="match status" value="1"/>
</dbReference>
<dbReference type="GO" id="GO:0005524">
    <property type="term" value="F:ATP binding"/>
    <property type="evidence" value="ECO:0007669"/>
    <property type="project" value="UniProtKB-KW"/>
</dbReference>
<dbReference type="InterPro" id="IPR020575">
    <property type="entry name" value="Hsp90_N"/>
</dbReference>
<name>A0AAV0FUH1_9ASTE</name>
<evidence type="ECO:0000256" key="1">
    <source>
        <dbReference type="ARBA" id="ARBA00008239"/>
    </source>
</evidence>
<keyword evidence="4" id="KW-0143">Chaperone</keyword>
<dbReference type="SUPFAM" id="SSF110942">
    <property type="entry name" value="HSP90 C-terminal domain"/>
    <property type="match status" value="1"/>
</dbReference>
<dbReference type="GO" id="GO:0016887">
    <property type="term" value="F:ATP hydrolysis activity"/>
    <property type="evidence" value="ECO:0007669"/>
    <property type="project" value="InterPro"/>
</dbReference>
<dbReference type="InterPro" id="IPR036890">
    <property type="entry name" value="HATPase_C_sf"/>
</dbReference>